<proteinExistence type="predicted"/>
<protein>
    <submittedName>
        <fullName evidence="1">Uncharacterized protein</fullName>
    </submittedName>
</protein>
<organism evidence="1 2">
    <name type="scientific">Parelaphostrongylus tenuis</name>
    <name type="common">Meningeal worm</name>
    <dbReference type="NCBI Taxonomy" id="148309"/>
    <lineage>
        <taxon>Eukaryota</taxon>
        <taxon>Metazoa</taxon>
        <taxon>Ecdysozoa</taxon>
        <taxon>Nematoda</taxon>
        <taxon>Chromadorea</taxon>
        <taxon>Rhabditida</taxon>
        <taxon>Rhabditina</taxon>
        <taxon>Rhabditomorpha</taxon>
        <taxon>Strongyloidea</taxon>
        <taxon>Metastrongylidae</taxon>
        <taxon>Parelaphostrongylus</taxon>
    </lineage>
</organism>
<gene>
    <name evidence="1" type="ORF">KIN20_035050</name>
</gene>
<dbReference type="Proteomes" id="UP001196413">
    <property type="component" value="Unassembled WGS sequence"/>
</dbReference>
<dbReference type="EMBL" id="JAHQIW010007185">
    <property type="protein sequence ID" value="KAJ1372791.1"/>
    <property type="molecule type" value="Genomic_DNA"/>
</dbReference>
<evidence type="ECO:0000313" key="2">
    <source>
        <dbReference type="Proteomes" id="UP001196413"/>
    </source>
</evidence>
<evidence type="ECO:0000313" key="1">
    <source>
        <dbReference type="EMBL" id="KAJ1372791.1"/>
    </source>
</evidence>
<reference evidence="1" key="1">
    <citation type="submission" date="2021-06" db="EMBL/GenBank/DDBJ databases">
        <title>Parelaphostrongylus tenuis whole genome reference sequence.</title>
        <authorList>
            <person name="Garwood T.J."/>
            <person name="Larsen P.A."/>
            <person name="Fountain-Jones N.M."/>
            <person name="Garbe J.R."/>
            <person name="Macchietto M.G."/>
            <person name="Kania S.A."/>
            <person name="Gerhold R.W."/>
            <person name="Richards J.E."/>
            <person name="Wolf T.M."/>
        </authorList>
    </citation>
    <scope>NUCLEOTIDE SEQUENCE</scope>
    <source>
        <strain evidence="1">MNPRO001-30</strain>
        <tissue evidence="1">Meninges</tissue>
    </source>
</reference>
<keyword evidence="2" id="KW-1185">Reference proteome</keyword>
<accession>A0AAD5RB74</accession>
<sequence>MESLVSFECGMEPSFMPCRRTPPITTPHELFKHLKFIILEFPRPETISIHSNVIGMIQKTKTSRILILAMPCERHSRPNEFRKAGLYLTASTAAPFKTKPDTLT</sequence>
<dbReference type="AlphaFoldDB" id="A0AAD5RB74"/>
<name>A0AAD5RB74_PARTN</name>
<comment type="caution">
    <text evidence="1">The sequence shown here is derived from an EMBL/GenBank/DDBJ whole genome shotgun (WGS) entry which is preliminary data.</text>
</comment>